<evidence type="ECO:0000256" key="1">
    <source>
        <dbReference type="SAM" id="Phobius"/>
    </source>
</evidence>
<gene>
    <name evidence="2" type="ORF">A9K58_06265</name>
</gene>
<feature type="transmembrane region" description="Helical" evidence="1">
    <location>
        <begin position="158"/>
        <end position="180"/>
    </location>
</feature>
<feature type="transmembrane region" description="Helical" evidence="1">
    <location>
        <begin position="124"/>
        <end position="146"/>
    </location>
</feature>
<dbReference type="Proteomes" id="UP000092256">
    <property type="component" value="Unassembled WGS sequence"/>
</dbReference>
<evidence type="ECO:0000313" key="3">
    <source>
        <dbReference type="Proteomes" id="UP000092256"/>
    </source>
</evidence>
<dbReference type="OrthoDB" id="5976849at2"/>
<organism evidence="2 3">
    <name type="scientific">Stenotrophomonas maltophilia</name>
    <name type="common">Pseudomonas maltophilia</name>
    <name type="synonym">Xanthomonas maltophilia</name>
    <dbReference type="NCBI Taxonomy" id="40324"/>
    <lineage>
        <taxon>Bacteria</taxon>
        <taxon>Pseudomonadati</taxon>
        <taxon>Pseudomonadota</taxon>
        <taxon>Gammaproteobacteria</taxon>
        <taxon>Lysobacterales</taxon>
        <taxon>Lysobacteraceae</taxon>
        <taxon>Stenotrophomonas</taxon>
        <taxon>Stenotrophomonas maltophilia group</taxon>
    </lineage>
</organism>
<reference evidence="2 3" key="1">
    <citation type="submission" date="2016-05" db="EMBL/GenBank/DDBJ databases">
        <title>Draft Genome Sequences of Stenotrophomonas maltophilia Strains Sm32COP, Sm41DVV, Sm46PAILV, SmF3, SmF22, SmSOFb1 and SmCVFa1, Isolated from Different Manures, in France.</title>
        <authorList>
            <person name="Nazaret S."/>
            <person name="Bodilis J."/>
        </authorList>
    </citation>
    <scope>NUCLEOTIDE SEQUENCE [LARGE SCALE GENOMIC DNA]</scope>
    <source>
        <strain evidence="2 3">Sm46PAILV</strain>
    </source>
</reference>
<protein>
    <recommendedName>
        <fullName evidence="4">Transmembrane protein</fullName>
    </recommendedName>
</protein>
<accession>A0A1A6Y0Q3</accession>
<keyword evidence="1" id="KW-1133">Transmembrane helix</keyword>
<comment type="caution">
    <text evidence="2">The sequence shown here is derived from an EMBL/GenBank/DDBJ whole genome shotgun (WGS) entry which is preliminary data.</text>
</comment>
<dbReference type="EMBL" id="LYVJ01000004">
    <property type="protein sequence ID" value="OBU68419.1"/>
    <property type="molecule type" value="Genomic_DNA"/>
</dbReference>
<feature type="transmembrane region" description="Helical" evidence="1">
    <location>
        <begin position="15"/>
        <end position="37"/>
    </location>
</feature>
<dbReference type="AlphaFoldDB" id="A0A1A6Y0Q3"/>
<name>A0A1A6Y0Q3_STEMA</name>
<evidence type="ECO:0008006" key="4">
    <source>
        <dbReference type="Google" id="ProtNLM"/>
    </source>
</evidence>
<evidence type="ECO:0000313" key="2">
    <source>
        <dbReference type="EMBL" id="OBU68419.1"/>
    </source>
</evidence>
<proteinExistence type="predicted"/>
<keyword evidence="1" id="KW-0812">Transmembrane</keyword>
<keyword evidence="1" id="KW-0472">Membrane</keyword>
<dbReference type="RefSeq" id="WP_065198541.1">
    <property type="nucleotide sequence ID" value="NZ_LYVJ01000004.1"/>
</dbReference>
<sequence>MDAVEIAKVMQSGDLIAVTIVAGLGAVPLIKGLHALVHGRHQRRREFLEIWKEGSLNRDDLWLEEAIRHLSGTSMSAKLIRHLAQLEWPSVKLRKLAMNSRFFEFDEERKRVAWRARWRERGALLQLEMAGCLVGYVVFSILGFGLTLTDGPQGLFDGASPVVVGVLSIAVAFSSFWHFISLVESRSAFLLVNGLTRAGLWASLRKKWVTRRAGNAVVCQRPFVEDGQHGRGAPLKTAGGVACADAAP</sequence>